<sequence length="629" mass="72157">METHLAREVCTRFTDIRPVIKSGIQSVQQVKKTTEMMGENGTTKEISNFLWVVPLEANHKVEEMYKRMEEVKGKIPEGERNINLMIQEQLDDRYARKCTEAIFHKTVTQITVWNNKPQNKEPADLKTEKIILKTEGKDYASALRSIRETVNLERIGVKVKNIRKTAQGDVMLEVLGGKEKAQAFKGAIEKENDGSKVEIRRDTSTIYISDIEADITEEDIRQVIIGNCRKIEGEIQIKMRENRNGNQNAMITIDRDAARNILRRETLKIGWMSCRKRKVLDTSLDAVDPYKQRESTEVYTLNEAIERNRTLIEKLNKIVKEVPNTHKNLKETIVQISKNAKEFERASVVRWLEEHKFEPIEKITYDMESQTLTTTKKTAEAATQTEPWHGNTQTLRTLAGIDNLEKFRSIENHTWGQEVYQSTRITVGNPLSTSDNTTKVVLLEPGDPEMTNSIQRLYRDKFPELVNISKDFEVIEQITKIKSNTCEPELSSKKIIKIKHDGTTEDIWNKLTMLREETLHDEQVAIHHINNISIETLRKMTETVFQSCDKKVTIYTTASQNETEKVRSTYGMIVSEGGKSYKGILGKVKSIVGTNQSAKYIRGLRSTKDGKLLLTLGKDSMALKIYMMP</sequence>
<proteinExistence type="predicted"/>
<dbReference type="OrthoDB" id="6779752at2759"/>
<dbReference type="Proteomes" id="UP001153636">
    <property type="component" value="Chromosome 2"/>
</dbReference>
<keyword evidence="3" id="KW-1185">Reference proteome</keyword>
<protein>
    <submittedName>
        <fullName evidence="2">Uncharacterized protein</fullName>
    </submittedName>
</protein>
<gene>
    <name evidence="2" type="ORF">PSYICH_LOCUS6889</name>
</gene>
<evidence type="ECO:0000313" key="2">
    <source>
        <dbReference type="EMBL" id="CAH1107108.1"/>
    </source>
</evidence>
<evidence type="ECO:0000313" key="3">
    <source>
        <dbReference type="Proteomes" id="UP001153636"/>
    </source>
</evidence>
<keyword evidence="1" id="KW-0175">Coiled coil</keyword>
<dbReference type="AlphaFoldDB" id="A0A9P0CV53"/>
<evidence type="ECO:0000256" key="1">
    <source>
        <dbReference type="SAM" id="Coils"/>
    </source>
</evidence>
<dbReference type="EMBL" id="OV651814">
    <property type="protein sequence ID" value="CAH1107108.1"/>
    <property type="molecule type" value="Genomic_DNA"/>
</dbReference>
<reference evidence="2" key="1">
    <citation type="submission" date="2022-01" db="EMBL/GenBank/DDBJ databases">
        <authorList>
            <person name="King R."/>
        </authorList>
    </citation>
    <scope>NUCLEOTIDE SEQUENCE</scope>
</reference>
<organism evidence="2 3">
    <name type="scientific">Psylliodes chrysocephalus</name>
    <dbReference type="NCBI Taxonomy" id="3402493"/>
    <lineage>
        <taxon>Eukaryota</taxon>
        <taxon>Metazoa</taxon>
        <taxon>Ecdysozoa</taxon>
        <taxon>Arthropoda</taxon>
        <taxon>Hexapoda</taxon>
        <taxon>Insecta</taxon>
        <taxon>Pterygota</taxon>
        <taxon>Neoptera</taxon>
        <taxon>Endopterygota</taxon>
        <taxon>Coleoptera</taxon>
        <taxon>Polyphaga</taxon>
        <taxon>Cucujiformia</taxon>
        <taxon>Chrysomeloidea</taxon>
        <taxon>Chrysomelidae</taxon>
        <taxon>Galerucinae</taxon>
        <taxon>Alticini</taxon>
        <taxon>Psylliodes</taxon>
    </lineage>
</organism>
<accession>A0A9P0CV53</accession>
<name>A0A9P0CV53_9CUCU</name>
<feature type="coiled-coil region" evidence="1">
    <location>
        <begin position="301"/>
        <end position="346"/>
    </location>
</feature>